<name>A0A143QK04_RHOFA</name>
<keyword evidence="1" id="KW-0472">Membrane</keyword>
<dbReference type="KEGG" id="rhs:A3Q41_02183"/>
<dbReference type="OrthoDB" id="4217346at2"/>
<organism evidence="2 3">
    <name type="scientific">Rhodococcoides fascians</name>
    <name type="common">Rhodococcus fascians</name>
    <dbReference type="NCBI Taxonomy" id="1828"/>
    <lineage>
        <taxon>Bacteria</taxon>
        <taxon>Bacillati</taxon>
        <taxon>Actinomycetota</taxon>
        <taxon>Actinomycetes</taxon>
        <taxon>Mycobacteriales</taxon>
        <taxon>Nocardiaceae</taxon>
        <taxon>Rhodococcoides</taxon>
    </lineage>
</organism>
<evidence type="ECO:0000313" key="3">
    <source>
        <dbReference type="Proteomes" id="UP000076038"/>
    </source>
</evidence>
<gene>
    <name evidence="2" type="ORF">A3Q41_02183</name>
</gene>
<reference evidence="2 3" key="1">
    <citation type="journal article" date="2016" name="Genome Announc.">
        <title>Complete Genome and Plasmid Sequences for Rhodococcus fascians D188 and Draft Sequences for Rhodococcus Isolates PBTS 1 and PBTS 2.</title>
        <authorList>
            <person name="Stamler R.A."/>
            <person name="Vereecke D."/>
            <person name="Zhang Y."/>
            <person name="Schilkey F."/>
            <person name="Devitt N."/>
            <person name="Randall J.J."/>
        </authorList>
    </citation>
    <scope>NUCLEOTIDE SEQUENCE [LARGE SCALE GENOMIC DNA]</scope>
    <source>
        <strain evidence="2 3">PBTS2</strain>
    </source>
</reference>
<proteinExistence type="predicted"/>
<accession>A0A143QK04</accession>
<dbReference type="RefSeq" id="WP_048317608.1">
    <property type="nucleotide sequence ID" value="NZ_CP015220.1"/>
</dbReference>
<feature type="transmembrane region" description="Helical" evidence="1">
    <location>
        <begin position="56"/>
        <end position="75"/>
    </location>
</feature>
<dbReference type="PATRIC" id="fig|1653479.3.peg.2211"/>
<dbReference type="Proteomes" id="UP000076038">
    <property type="component" value="Chromosome"/>
</dbReference>
<keyword evidence="1" id="KW-0812">Transmembrane</keyword>
<evidence type="ECO:0000313" key="2">
    <source>
        <dbReference type="EMBL" id="AMY23485.1"/>
    </source>
</evidence>
<sequence length="111" mass="12373">MNTVLILMLMLWFVVFAYAASVGFRGRATHPDYYGARVSDTVKSTPRLRARANRSVGIWCTVSSMMAVVPIGWIGSDFHRERTTWELAGLAAYVFVVVVVGGYPLEKIKKS</sequence>
<feature type="transmembrane region" description="Helical" evidence="1">
    <location>
        <begin position="87"/>
        <end position="105"/>
    </location>
</feature>
<keyword evidence="1" id="KW-1133">Transmembrane helix</keyword>
<dbReference type="AlphaFoldDB" id="A0A143QK04"/>
<reference evidence="3" key="2">
    <citation type="submission" date="2016-04" db="EMBL/GenBank/DDBJ databases">
        <title>Complete Genome and Plasmid Sequences for Rhodococcus fascians D188 and Draft Sequences for Rhodococcus spp. Isolates PBTS 1 and PBTS 2.</title>
        <authorList>
            <person name="Stamer R."/>
            <person name="Vereecke D."/>
            <person name="Zhang Y."/>
            <person name="Schilkey F."/>
            <person name="Devitt N."/>
            <person name="Randall J."/>
        </authorList>
    </citation>
    <scope>NUCLEOTIDE SEQUENCE [LARGE SCALE GENOMIC DNA]</scope>
    <source>
        <strain evidence="3">PBTS2</strain>
    </source>
</reference>
<keyword evidence="3" id="KW-1185">Reference proteome</keyword>
<protein>
    <recommendedName>
        <fullName evidence="4">DUF3784 domain-containing protein</fullName>
    </recommendedName>
</protein>
<evidence type="ECO:0008006" key="4">
    <source>
        <dbReference type="Google" id="ProtNLM"/>
    </source>
</evidence>
<dbReference type="EMBL" id="CP015220">
    <property type="protein sequence ID" value="AMY23485.1"/>
    <property type="molecule type" value="Genomic_DNA"/>
</dbReference>
<evidence type="ECO:0000256" key="1">
    <source>
        <dbReference type="SAM" id="Phobius"/>
    </source>
</evidence>